<gene>
    <name evidence="1" type="ORF">DPEC_G00097300</name>
</gene>
<dbReference type="Proteomes" id="UP001157502">
    <property type="component" value="Chromosome 8"/>
</dbReference>
<name>A0ACC2GVM7_DALPE</name>
<sequence>MKTITGFKQKNQEVEGDRERANELNQFFNRFDTKAPIQPPVNTSSSPHPPASHPAPPADYPTNRSAPTSPKILHSSRSSPNTMTTGPLLHHPHRENITGDSPLPSTRTSLFIKTTQVKRELLRLRPEDNYEEYSGLVQSFVRWSEANHLLLNTSKTKELVVDFRRNKKPPTPITIQGNEVEVVEVYKYLGVHINDKLGWADNTEALYKKGQCRLFFLRRLSHQTP</sequence>
<keyword evidence="2" id="KW-1185">Reference proteome</keyword>
<comment type="caution">
    <text evidence="1">The sequence shown here is derived from an EMBL/GenBank/DDBJ whole genome shotgun (WGS) entry which is preliminary data.</text>
</comment>
<organism evidence="1 2">
    <name type="scientific">Dallia pectoralis</name>
    <name type="common">Alaska blackfish</name>
    <dbReference type="NCBI Taxonomy" id="75939"/>
    <lineage>
        <taxon>Eukaryota</taxon>
        <taxon>Metazoa</taxon>
        <taxon>Chordata</taxon>
        <taxon>Craniata</taxon>
        <taxon>Vertebrata</taxon>
        <taxon>Euteleostomi</taxon>
        <taxon>Actinopterygii</taxon>
        <taxon>Neopterygii</taxon>
        <taxon>Teleostei</taxon>
        <taxon>Protacanthopterygii</taxon>
        <taxon>Esociformes</taxon>
        <taxon>Umbridae</taxon>
        <taxon>Dallia</taxon>
    </lineage>
</organism>
<protein>
    <submittedName>
        <fullName evidence="1">Uncharacterized protein</fullName>
    </submittedName>
</protein>
<accession>A0ACC2GVM7</accession>
<dbReference type="EMBL" id="CM055735">
    <property type="protein sequence ID" value="KAJ8007736.1"/>
    <property type="molecule type" value="Genomic_DNA"/>
</dbReference>
<proteinExistence type="predicted"/>
<reference evidence="1" key="1">
    <citation type="submission" date="2021-05" db="EMBL/GenBank/DDBJ databases">
        <authorList>
            <person name="Pan Q."/>
            <person name="Jouanno E."/>
            <person name="Zahm M."/>
            <person name="Klopp C."/>
            <person name="Cabau C."/>
            <person name="Louis A."/>
            <person name="Berthelot C."/>
            <person name="Parey E."/>
            <person name="Roest Crollius H."/>
            <person name="Montfort J."/>
            <person name="Robinson-Rechavi M."/>
            <person name="Bouchez O."/>
            <person name="Lampietro C."/>
            <person name="Lopez Roques C."/>
            <person name="Donnadieu C."/>
            <person name="Postlethwait J."/>
            <person name="Bobe J."/>
            <person name="Dillon D."/>
            <person name="Chandos A."/>
            <person name="von Hippel F."/>
            <person name="Guiguen Y."/>
        </authorList>
    </citation>
    <scope>NUCLEOTIDE SEQUENCE</scope>
    <source>
        <strain evidence="1">YG-Jan2019</strain>
    </source>
</reference>
<evidence type="ECO:0000313" key="1">
    <source>
        <dbReference type="EMBL" id="KAJ8007736.1"/>
    </source>
</evidence>
<evidence type="ECO:0000313" key="2">
    <source>
        <dbReference type="Proteomes" id="UP001157502"/>
    </source>
</evidence>